<reference evidence="3 4" key="2">
    <citation type="journal article" date="2016" name="Appl. Microbiol. Biotechnol.">
        <title>Mutations improving production and secretion of extracellular lipase by Burkholderia glumae PG1.</title>
        <authorList>
            <person name="Knapp A."/>
            <person name="Voget S."/>
            <person name="Gao R."/>
            <person name="Zaburannyi N."/>
            <person name="Krysciak D."/>
            <person name="Breuer M."/>
            <person name="Hauer B."/>
            <person name="Streit W.R."/>
            <person name="Muller R."/>
            <person name="Daniel R."/>
            <person name="Jaeger K.E."/>
        </authorList>
    </citation>
    <scope>NUCLEOTIDE SEQUENCE [LARGE SCALE GENOMIC DNA]</scope>
    <source>
        <strain evidence="3 4">PG1</strain>
    </source>
</reference>
<dbReference type="Pfam" id="PF00797">
    <property type="entry name" value="Acetyltransf_2"/>
    <property type="match status" value="1"/>
</dbReference>
<evidence type="ECO:0000256" key="1">
    <source>
        <dbReference type="ARBA" id="ARBA00006547"/>
    </source>
</evidence>
<dbReference type="AlphaFoldDB" id="A0A0B6S3S9"/>
<organism evidence="3 4">
    <name type="scientific">Burkholderia plantarii</name>
    <dbReference type="NCBI Taxonomy" id="41899"/>
    <lineage>
        <taxon>Bacteria</taxon>
        <taxon>Pseudomonadati</taxon>
        <taxon>Pseudomonadota</taxon>
        <taxon>Betaproteobacteria</taxon>
        <taxon>Burkholderiales</taxon>
        <taxon>Burkholderiaceae</taxon>
        <taxon>Burkholderia</taxon>
    </lineage>
</organism>
<proteinExistence type="inferred from homology"/>
<dbReference type="InterPro" id="IPR001447">
    <property type="entry name" value="Arylamine_N-AcTrfase"/>
</dbReference>
<dbReference type="HOGENOM" id="CLU_049918_1_1_4"/>
<gene>
    <name evidence="3" type="ORF">BGL_2c10010</name>
</gene>
<keyword evidence="4" id="KW-1185">Reference proteome</keyword>
<dbReference type="Gene3D" id="2.40.128.150">
    <property type="entry name" value="Cysteine proteinases"/>
    <property type="match status" value="1"/>
</dbReference>
<name>A0A0B6S3S9_BURPL</name>
<evidence type="ECO:0000313" key="4">
    <source>
        <dbReference type="Proteomes" id="UP000031838"/>
    </source>
</evidence>
<dbReference type="InterPro" id="IPR038765">
    <property type="entry name" value="Papain-like_cys_pep_sf"/>
</dbReference>
<dbReference type="KEGG" id="bpla:bpln_2g10930"/>
<reference evidence="4" key="1">
    <citation type="submission" date="2011-03" db="EMBL/GenBank/DDBJ databases">
        <authorList>
            <person name="Voget S."/>
            <person name="Streit W.R."/>
            <person name="Jaeger K.E."/>
            <person name="Daniel R."/>
        </authorList>
    </citation>
    <scope>NUCLEOTIDE SEQUENCE [LARGE SCALE GENOMIC DNA]</scope>
    <source>
        <strain evidence="4">PG1</strain>
    </source>
</reference>
<dbReference type="EMBL" id="CP002581">
    <property type="protein sequence ID" value="AJK49079.1"/>
    <property type="molecule type" value="Genomic_DNA"/>
</dbReference>
<dbReference type="RefSeq" id="WP_042627607.1">
    <property type="nucleotide sequence ID" value="NZ_BSTO01000001.1"/>
</dbReference>
<keyword evidence="3" id="KW-0808">Transferase</keyword>
<protein>
    <submittedName>
        <fullName evidence="3">N-hydoxyarylamine O-acetyltransferase</fullName>
    </submittedName>
</protein>
<sequence length="290" mass="32486">MYDDLDLPHYLERIGYRGTPEPTLDVLRQLHRLHPQAIAFENLDSLTGSPVKLDLLPIAAKMVARRRGGYCFEHNRLFRAALAQIGFRVTPLLARVRWQQAHDTVTPQTHKLLCVEIDDEVWYVDVGFGTVTQTAPLAAIPGLAQRTPHGEYRIVVAPAPVAEEFDLECRTAKGWQTVYRFGTKRAERVDCEVANWYTSTHPDSKFVNDLIVSRVLPDGRATLLNDELTLRDADGVATHTERLADASAWVTCLTERFDLDLDGFEVGGLFARVQARNAALDALAQAQSPR</sequence>
<dbReference type="SUPFAM" id="SSF54001">
    <property type="entry name" value="Cysteine proteinases"/>
    <property type="match status" value="1"/>
</dbReference>
<dbReference type="Proteomes" id="UP000031838">
    <property type="component" value="Chromosome 2"/>
</dbReference>
<dbReference type="KEGG" id="bgp:BGL_2c10010"/>
<dbReference type="GO" id="GO:0016407">
    <property type="term" value="F:acetyltransferase activity"/>
    <property type="evidence" value="ECO:0007669"/>
    <property type="project" value="InterPro"/>
</dbReference>
<evidence type="ECO:0000313" key="3">
    <source>
        <dbReference type="EMBL" id="AJK49079.1"/>
    </source>
</evidence>
<comment type="similarity">
    <text evidence="1 2">Belongs to the arylamine N-acetyltransferase family.</text>
</comment>
<dbReference type="PANTHER" id="PTHR11786:SF0">
    <property type="entry name" value="ARYLAMINE N-ACETYLTRANSFERASE 4-RELATED"/>
    <property type="match status" value="1"/>
</dbReference>
<dbReference type="PANTHER" id="PTHR11786">
    <property type="entry name" value="N-HYDROXYARYLAMINE O-ACETYLTRANSFERASE"/>
    <property type="match status" value="1"/>
</dbReference>
<dbReference type="PRINTS" id="PR01543">
    <property type="entry name" value="ANATRNSFRASE"/>
</dbReference>
<dbReference type="OrthoDB" id="7181050at2"/>
<accession>A0A0B6S3S9</accession>
<evidence type="ECO:0000256" key="2">
    <source>
        <dbReference type="RuleBase" id="RU003452"/>
    </source>
</evidence>
<dbReference type="Gene3D" id="3.30.2140.10">
    <property type="entry name" value="Arylamine N-acetyltransferase"/>
    <property type="match status" value="1"/>
</dbReference>